<dbReference type="GO" id="GO:0004829">
    <property type="term" value="F:threonine-tRNA ligase activity"/>
    <property type="evidence" value="ECO:0007669"/>
    <property type="project" value="UniProtKB-EC"/>
</dbReference>
<organism evidence="11 12">
    <name type="scientific">Caenorhabditis japonica</name>
    <dbReference type="NCBI Taxonomy" id="281687"/>
    <lineage>
        <taxon>Eukaryota</taxon>
        <taxon>Metazoa</taxon>
        <taxon>Ecdysozoa</taxon>
        <taxon>Nematoda</taxon>
        <taxon>Chromadorea</taxon>
        <taxon>Rhabditida</taxon>
        <taxon>Rhabditina</taxon>
        <taxon>Rhabditomorpha</taxon>
        <taxon>Rhabditoidea</taxon>
        <taxon>Rhabditidae</taxon>
        <taxon>Peloderinae</taxon>
        <taxon>Caenorhabditis</taxon>
    </lineage>
</organism>
<name>A0A8R1EU17_CAEJA</name>
<evidence type="ECO:0000256" key="4">
    <source>
        <dbReference type="ARBA" id="ARBA00022741"/>
    </source>
</evidence>
<dbReference type="GO" id="GO:0006435">
    <property type="term" value="P:threonyl-tRNA aminoacylation"/>
    <property type="evidence" value="ECO:0007669"/>
    <property type="project" value="TreeGrafter"/>
</dbReference>
<accession>A0A8R1EU17</accession>
<keyword evidence="7" id="KW-0030">Aminoacyl-tRNA synthetase</keyword>
<dbReference type="GO" id="GO:0005524">
    <property type="term" value="F:ATP binding"/>
    <property type="evidence" value="ECO:0007669"/>
    <property type="project" value="UniProtKB-KW"/>
</dbReference>
<keyword evidence="4" id="KW-0547">Nucleotide-binding</keyword>
<dbReference type="Pfam" id="PF02824">
    <property type="entry name" value="TGS"/>
    <property type="match status" value="1"/>
</dbReference>
<dbReference type="Gene3D" id="3.10.20.30">
    <property type="match status" value="1"/>
</dbReference>
<dbReference type="PANTHER" id="PTHR11451">
    <property type="entry name" value="THREONINE-TRNA LIGASE"/>
    <property type="match status" value="1"/>
</dbReference>
<evidence type="ECO:0000256" key="6">
    <source>
        <dbReference type="ARBA" id="ARBA00022917"/>
    </source>
</evidence>
<evidence type="ECO:0000256" key="8">
    <source>
        <dbReference type="ARBA" id="ARBA00031900"/>
    </source>
</evidence>
<protein>
    <recommendedName>
        <fullName evidence="2">threonine--tRNA ligase</fullName>
        <ecNumber evidence="2">6.1.1.3</ecNumber>
    </recommendedName>
    <alternativeName>
        <fullName evidence="8">Threonyl-tRNA synthetase</fullName>
    </alternativeName>
</protein>
<dbReference type="AlphaFoldDB" id="A0A8R1EU17"/>
<evidence type="ECO:0000256" key="3">
    <source>
        <dbReference type="ARBA" id="ARBA00022598"/>
    </source>
</evidence>
<evidence type="ECO:0000313" key="11">
    <source>
        <dbReference type="EnsemblMetazoa" id="CJA41971.1"/>
    </source>
</evidence>
<keyword evidence="12" id="KW-1185">Reference proteome</keyword>
<dbReference type="CDD" id="cd01667">
    <property type="entry name" value="TGS_ThrRS"/>
    <property type="match status" value="1"/>
</dbReference>
<feature type="domain" description="TGS" evidence="10">
    <location>
        <begin position="89"/>
        <end position="151"/>
    </location>
</feature>
<dbReference type="PANTHER" id="PTHR11451:SF46">
    <property type="entry name" value="THREONINE--TRNA LIGASE"/>
    <property type="match status" value="1"/>
</dbReference>
<evidence type="ECO:0000256" key="9">
    <source>
        <dbReference type="ARBA" id="ARBA00049515"/>
    </source>
</evidence>
<dbReference type="FunFam" id="3.10.20.30:FF:000006">
    <property type="entry name" value="Threonine--tRNA ligase, cytoplasmic"/>
    <property type="match status" value="1"/>
</dbReference>
<evidence type="ECO:0000256" key="1">
    <source>
        <dbReference type="ARBA" id="ARBA00008226"/>
    </source>
</evidence>
<dbReference type="SUPFAM" id="SSF81271">
    <property type="entry name" value="TGS-like"/>
    <property type="match status" value="1"/>
</dbReference>
<dbReference type="InterPro" id="IPR012675">
    <property type="entry name" value="Beta-grasp_dom_sf"/>
</dbReference>
<dbReference type="PROSITE" id="PS51880">
    <property type="entry name" value="TGS"/>
    <property type="match status" value="1"/>
</dbReference>
<evidence type="ECO:0000256" key="5">
    <source>
        <dbReference type="ARBA" id="ARBA00022840"/>
    </source>
</evidence>
<reference evidence="12" key="1">
    <citation type="submission" date="2010-08" db="EMBL/GenBank/DDBJ databases">
        <authorList>
            <consortium name="Caenorhabditis japonica Sequencing Consortium"/>
            <person name="Wilson R.K."/>
        </authorList>
    </citation>
    <scope>NUCLEOTIDE SEQUENCE [LARGE SCALE GENOMIC DNA]</scope>
    <source>
        <strain evidence="12">DF5081</strain>
    </source>
</reference>
<evidence type="ECO:0000313" key="12">
    <source>
        <dbReference type="Proteomes" id="UP000005237"/>
    </source>
</evidence>
<evidence type="ECO:0000259" key="10">
    <source>
        <dbReference type="PROSITE" id="PS51880"/>
    </source>
</evidence>
<keyword evidence="3" id="KW-0436">Ligase</keyword>
<proteinExistence type="inferred from homology"/>
<reference evidence="11" key="2">
    <citation type="submission" date="2022-06" db="UniProtKB">
        <authorList>
            <consortium name="EnsemblMetazoa"/>
        </authorList>
    </citation>
    <scope>IDENTIFICATION</scope>
    <source>
        <strain evidence="11">DF5081</strain>
    </source>
</reference>
<dbReference type="EnsemblMetazoa" id="CJA41971.1">
    <property type="protein sequence ID" value="CJA41971.1"/>
    <property type="gene ID" value="WBGene00217819"/>
</dbReference>
<keyword evidence="6" id="KW-0648">Protein biosynthesis</keyword>
<dbReference type="InterPro" id="IPR004095">
    <property type="entry name" value="TGS"/>
</dbReference>
<dbReference type="Proteomes" id="UP000005237">
    <property type="component" value="Unassembled WGS sequence"/>
</dbReference>
<comment type="similarity">
    <text evidence="1">Belongs to the class-II aminoacyl-tRNA synthetase family.</text>
</comment>
<comment type="catalytic activity">
    <reaction evidence="9">
        <text>tRNA(Thr) + L-threonine + ATP = L-threonyl-tRNA(Thr) + AMP + diphosphate + H(+)</text>
        <dbReference type="Rhea" id="RHEA:24624"/>
        <dbReference type="Rhea" id="RHEA-COMP:9670"/>
        <dbReference type="Rhea" id="RHEA-COMP:9704"/>
        <dbReference type="ChEBI" id="CHEBI:15378"/>
        <dbReference type="ChEBI" id="CHEBI:30616"/>
        <dbReference type="ChEBI" id="CHEBI:33019"/>
        <dbReference type="ChEBI" id="CHEBI:57926"/>
        <dbReference type="ChEBI" id="CHEBI:78442"/>
        <dbReference type="ChEBI" id="CHEBI:78534"/>
        <dbReference type="ChEBI" id="CHEBI:456215"/>
        <dbReference type="EC" id="6.1.1.3"/>
    </reaction>
</comment>
<dbReference type="EC" id="6.1.1.3" evidence="2"/>
<dbReference type="InterPro" id="IPR012676">
    <property type="entry name" value="TGS-like"/>
</dbReference>
<dbReference type="GO" id="GO:0005739">
    <property type="term" value="C:mitochondrion"/>
    <property type="evidence" value="ECO:0007669"/>
    <property type="project" value="TreeGrafter"/>
</dbReference>
<sequence length="167" mass="18843">MRLNRFQTLFLSCSNQLKFSFVKPFPRSFPVKRSFCSQASDKFHFVNGHKMSKAATDMAPWPAFIEERIKLWDKLKAEYDAEIAAKESEPIEITLPDGKVHEGKSWRTTPFEIAEKISKGLAEAAVIAKVDGAVWDLDRPFEGNASLELLKFDDDEAKQSAGEKGSE</sequence>
<evidence type="ECO:0000256" key="7">
    <source>
        <dbReference type="ARBA" id="ARBA00023146"/>
    </source>
</evidence>
<keyword evidence="5" id="KW-0067">ATP-binding</keyword>
<evidence type="ECO:0000256" key="2">
    <source>
        <dbReference type="ARBA" id="ARBA00013163"/>
    </source>
</evidence>